<evidence type="ECO:0000256" key="2">
    <source>
        <dbReference type="ARBA" id="ARBA00022475"/>
    </source>
</evidence>
<accession>A0A6J0TZ57</accession>
<evidence type="ECO:0000256" key="6">
    <source>
        <dbReference type="ARBA" id="ARBA00023136"/>
    </source>
</evidence>
<comment type="function">
    <text evidence="9">Essential fertilization factor required for male fertility. Part of a conserved trimeric sperm complex with the essential fertilization factors IZUMO1 and SPACA6 which bridges sperm and oocyte membranes during fertilization by binding to IZUMO1R/JUNO on the oocyte.</text>
</comment>
<dbReference type="PROSITE" id="PS50835">
    <property type="entry name" value="IG_LIKE"/>
    <property type="match status" value="1"/>
</dbReference>
<dbReference type="AlphaFoldDB" id="A0A6J0TZ57"/>
<keyword evidence="8" id="KW-0393">Immunoglobulin domain</keyword>
<comment type="subcellular location">
    <subcellularLocation>
        <location evidence="1">Cell membrane</location>
        <topology evidence="1">Single-pass type I membrane protein</topology>
    </subcellularLocation>
</comment>
<proteinExistence type="predicted"/>
<evidence type="ECO:0000256" key="12">
    <source>
        <dbReference type="SAM" id="SignalP"/>
    </source>
</evidence>
<dbReference type="KEGG" id="pvt:110081432"/>
<dbReference type="GeneID" id="110081432"/>
<gene>
    <name evidence="15" type="primary">TMEM81</name>
</gene>
<dbReference type="InterPro" id="IPR007110">
    <property type="entry name" value="Ig-like_dom"/>
</dbReference>
<dbReference type="InterPro" id="IPR039293">
    <property type="entry name" value="TMEM81"/>
</dbReference>
<evidence type="ECO:0000256" key="10">
    <source>
        <dbReference type="ARBA" id="ARBA00050022"/>
    </source>
</evidence>
<keyword evidence="2" id="KW-1003">Cell membrane</keyword>
<evidence type="ECO:0000256" key="11">
    <source>
        <dbReference type="SAM" id="Phobius"/>
    </source>
</evidence>
<dbReference type="GO" id="GO:0005886">
    <property type="term" value="C:plasma membrane"/>
    <property type="evidence" value="ECO:0007669"/>
    <property type="project" value="UniProtKB-SubCell"/>
</dbReference>
<evidence type="ECO:0000256" key="5">
    <source>
        <dbReference type="ARBA" id="ARBA00022989"/>
    </source>
</evidence>
<keyword evidence="14" id="KW-1185">Reference proteome</keyword>
<organism evidence="14 15">
    <name type="scientific">Pogona vitticeps</name>
    <name type="common">central bearded dragon</name>
    <dbReference type="NCBI Taxonomy" id="103695"/>
    <lineage>
        <taxon>Eukaryota</taxon>
        <taxon>Metazoa</taxon>
        <taxon>Chordata</taxon>
        <taxon>Craniata</taxon>
        <taxon>Vertebrata</taxon>
        <taxon>Euteleostomi</taxon>
        <taxon>Lepidosauria</taxon>
        <taxon>Squamata</taxon>
        <taxon>Bifurcata</taxon>
        <taxon>Unidentata</taxon>
        <taxon>Episquamata</taxon>
        <taxon>Toxicofera</taxon>
        <taxon>Iguania</taxon>
        <taxon>Acrodonta</taxon>
        <taxon>Agamidae</taxon>
        <taxon>Amphibolurinae</taxon>
        <taxon>Pogona</taxon>
    </lineage>
</organism>
<dbReference type="PANTHER" id="PTHR35670:SF1">
    <property type="entry name" value="TRANSMEMBRANE PROTEIN 81"/>
    <property type="match status" value="1"/>
</dbReference>
<dbReference type="CTD" id="388730"/>
<feature type="chain" id="PRO_5026953737" description="Transmembrane protein 81" evidence="12">
    <location>
        <begin position="25"/>
        <end position="265"/>
    </location>
</feature>
<evidence type="ECO:0000256" key="9">
    <source>
        <dbReference type="ARBA" id="ARBA00049937"/>
    </source>
</evidence>
<feature type="transmembrane region" description="Helical" evidence="11">
    <location>
        <begin position="228"/>
        <end position="254"/>
    </location>
</feature>
<evidence type="ECO:0000256" key="4">
    <source>
        <dbReference type="ARBA" id="ARBA00022729"/>
    </source>
</evidence>
<evidence type="ECO:0000313" key="15">
    <source>
        <dbReference type="RefSeq" id="XP_020653781.1"/>
    </source>
</evidence>
<keyword evidence="5 11" id="KW-1133">Transmembrane helix</keyword>
<reference evidence="15" key="1">
    <citation type="submission" date="2025-08" db="UniProtKB">
        <authorList>
            <consortium name="RefSeq"/>
        </authorList>
    </citation>
    <scope>IDENTIFICATION</scope>
</reference>
<evidence type="ECO:0000256" key="7">
    <source>
        <dbReference type="ARBA" id="ARBA00023157"/>
    </source>
</evidence>
<keyword evidence="7" id="KW-1015">Disulfide bond</keyword>
<dbReference type="RefSeq" id="XP_020653781.1">
    <property type="nucleotide sequence ID" value="XM_020798122.2"/>
</dbReference>
<evidence type="ECO:0000259" key="13">
    <source>
        <dbReference type="PROSITE" id="PS50835"/>
    </source>
</evidence>
<dbReference type="OrthoDB" id="9390762at2759"/>
<evidence type="ECO:0000256" key="3">
    <source>
        <dbReference type="ARBA" id="ARBA00022692"/>
    </source>
</evidence>
<evidence type="ECO:0000256" key="1">
    <source>
        <dbReference type="ARBA" id="ARBA00004251"/>
    </source>
</evidence>
<name>A0A6J0TZ57_9SAUR</name>
<dbReference type="Proteomes" id="UP001652642">
    <property type="component" value="Chromosome 4"/>
</dbReference>
<evidence type="ECO:0000313" key="14">
    <source>
        <dbReference type="Proteomes" id="UP001652642"/>
    </source>
</evidence>
<dbReference type="PANTHER" id="PTHR35670">
    <property type="entry name" value="TRANSMEMBRANE PROTEIN 81"/>
    <property type="match status" value="1"/>
</dbReference>
<protein>
    <recommendedName>
        <fullName evidence="10">Transmembrane protein 81</fullName>
    </recommendedName>
</protein>
<keyword evidence="4 12" id="KW-0732">Signal</keyword>
<feature type="domain" description="Ig-like" evidence="13">
    <location>
        <begin position="100"/>
        <end position="174"/>
    </location>
</feature>
<sequence>MMTAETSLTLGTFAFAFLVPLSVAAEETSTTPIIPKELRAAVARVSVSSTSCSVTCGLGYKEEEICQVGTDGQRRHCTKRKVDCLSNWICGMQHFTILVGKPFEFSCLTLKEIGLETQSFSYSWRLARGIITTDDALFAPFKTPTFVVKLPSAEEYDAGTYRCDVQFMRTYKIVKRIYFGLRVIPGNLVNMNFDKSLTVEQKLENEPPQQNTTVAPVQERWWSWRQRAVFVFLIGIGSGVGGGLLLHFLLNCLLKAHGNYQRVEE</sequence>
<keyword evidence="6 11" id="KW-0472">Membrane</keyword>
<dbReference type="InParanoid" id="A0A6J0TZ57"/>
<evidence type="ECO:0000256" key="8">
    <source>
        <dbReference type="ARBA" id="ARBA00023319"/>
    </source>
</evidence>
<feature type="signal peptide" evidence="12">
    <location>
        <begin position="1"/>
        <end position="24"/>
    </location>
</feature>
<keyword evidence="3 11" id="KW-0812">Transmembrane</keyword>